<evidence type="ECO:0000256" key="1">
    <source>
        <dbReference type="SAM" id="MobiDB-lite"/>
    </source>
</evidence>
<dbReference type="Proteomes" id="UP000033140">
    <property type="component" value="Unassembled WGS sequence"/>
</dbReference>
<dbReference type="GO" id="GO:0004526">
    <property type="term" value="F:ribonuclease P activity"/>
    <property type="evidence" value="ECO:0007669"/>
    <property type="project" value="TreeGrafter"/>
</dbReference>
<dbReference type="GO" id="GO:0000171">
    <property type="term" value="F:ribonuclease MRP activity"/>
    <property type="evidence" value="ECO:0007669"/>
    <property type="project" value="TreeGrafter"/>
</dbReference>
<feature type="region of interest" description="Disordered" evidence="1">
    <location>
        <begin position="69"/>
        <end position="119"/>
    </location>
</feature>
<reference evidence="2 3" key="3">
    <citation type="journal article" date="2015" name="Genome Announc.">
        <title>Draft Genome Sequence of the Archiascomycetous Yeast Saitoella complicata.</title>
        <authorList>
            <person name="Yamauchi K."/>
            <person name="Kondo S."/>
            <person name="Hamamoto M."/>
            <person name="Takahashi Y."/>
            <person name="Ogura Y."/>
            <person name="Hayashi T."/>
            <person name="Nishida H."/>
        </authorList>
    </citation>
    <scope>NUCLEOTIDE SEQUENCE [LARGE SCALE GENOMIC DNA]</scope>
    <source>
        <strain evidence="2 3">NRRL Y-17804</strain>
    </source>
</reference>
<evidence type="ECO:0000313" key="3">
    <source>
        <dbReference type="Proteomes" id="UP000033140"/>
    </source>
</evidence>
<dbReference type="AlphaFoldDB" id="A0A0E9NG62"/>
<protein>
    <submittedName>
        <fullName evidence="2">Uncharacterized protein</fullName>
    </submittedName>
</protein>
<sequence length="278" mass="30469">MPPAQGIAPGIARTHSAQATKKDQKRTVFKAVLDSPYNVTWPVIDPADQERILELLCSLLQPLGDHRILHPNKTSQINRRKRRRASKSQNTPANPASTNDAMDVDPGPSSSKAVEAPKIANHLTMGINSTTRHLESQARRLLPSTLKPPFSTPPPPPPPSSDRQIKYVFACRSDITPHHLLSHLPTLTALLTTHTTRLVSLPRGAEARLVQILGLRRVGVIGLMDGVQGGEMEGLVRLCEKVHPMDVPWLKAGSEKVEYVQANLKMVETVVSSGKHRS</sequence>
<dbReference type="GO" id="GO:0034965">
    <property type="term" value="P:intronic box C/D snoRNA processing"/>
    <property type="evidence" value="ECO:0007669"/>
    <property type="project" value="TreeGrafter"/>
</dbReference>
<dbReference type="PANTHER" id="PTHR28272">
    <property type="entry name" value="RIBONUCLEASES P/MRP PROTEIN SUBUNIT POP3"/>
    <property type="match status" value="1"/>
</dbReference>
<evidence type="ECO:0000313" key="2">
    <source>
        <dbReference type="EMBL" id="GAO48808.1"/>
    </source>
</evidence>
<gene>
    <name evidence="2" type="ORF">G7K_2977-t1</name>
</gene>
<dbReference type="OrthoDB" id="20109at2759"/>
<dbReference type="STRING" id="698492.A0A0E9NG62"/>
<dbReference type="OMA" id="AFNCHFP"/>
<proteinExistence type="predicted"/>
<comment type="caution">
    <text evidence="2">The sequence shown here is derived from an EMBL/GenBank/DDBJ whole genome shotgun (WGS) entry which is preliminary data.</text>
</comment>
<reference evidence="2 3" key="2">
    <citation type="journal article" date="2014" name="J. Gen. Appl. Microbiol.">
        <title>The early diverging ascomycetous budding yeast Saitoella complicata has three histone deacetylases belonging to the Clr6, Hos2, and Rpd3 lineages.</title>
        <authorList>
            <person name="Nishida H."/>
            <person name="Matsumoto T."/>
            <person name="Kondo S."/>
            <person name="Hamamoto M."/>
            <person name="Yoshikawa H."/>
        </authorList>
    </citation>
    <scope>NUCLEOTIDE SEQUENCE [LARGE SCALE GENOMIC DNA]</scope>
    <source>
        <strain evidence="2 3">NRRL Y-17804</strain>
    </source>
</reference>
<dbReference type="PANTHER" id="PTHR28272:SF1">
    <property type="entry name" value="RIBONUCLEASES P_MRP PROTEIN SUBUNIT POP3"/>
    <property type="match status" value="1"/>
</dbReference>
<organism evidence="2 3">
    <name type="scientific">Saitoella complicata (strain BCRC 22490 / CBS 7301 / JCM 7358 / NBRC 10748 / NRRL Y-17804)</name>
    <dbReference type="NCBI Taxonomy" id="698492"/>
    <lineage>
        <taxon>Eukaryota</taxon>
        <taxon>Fungi</taxon>
        <taxon>Dikarya</taxon>
        <taxon>Ascomycota</taxon>
        <taxon>Taphrinomycotina</taxon>
        <taxon>Taphrinomycotina incertae sedis</taxon>
        <taxon>Saitoella</taxon>
    </lineage>
</organism>
<dbReference type="GO" id="GO:0000172">
    <property type="term" value="C:ribonuclease MRP complex"/>
    <property type="evidence" value="ECO:0007669"/>
    <property type="project" value="TreeGrafter"/>
</dbReference>
<feature type="compositionally biased region" description="Polar residues" evidence="1">
    <location>
        <begin position="87"/>
        <end position="100"/>
    </location>
</feature>
<accession>A0A0E9NG62</accession>
<dbReference type="GO" id="GO:0005829">
    <property type="term" value="C:cytosol"/>
    <property type="evidence" value="ECO:0007669"/>
    <property type="project" value="TreeGrafter"/>
</dbReference>
<keyword evidence="3" id="KW-1185">Reference proteome</keyword>
<dbReference type="GO" id="GO:0005655">
    <property type="term" value="C:nucleolar ribonuclease P complex"/>
    <property type="evidence" value="ECO:0007669"/>
    <property type="project" value="TreeGrafter"/>
</dbReference>
<dbReference type="InterPro" id="IPR013241">
    <property type="entry name" value="RNase_P_Pop3"/>
</dbReference>
<name>A0A0E9NG62_SAICN</name>
<dbReference type="Pfam" id="PF08228">
    <property type="entry name" value="RNase_P_pop3"/>
    <property type="match status" value="1"/>
</dbReference>
<reference evidence="2 3" key="1">
    <citation type="journal article" date="2011" name="J. Gen. Appl. Microbiol.">
        <title>Draft genome sequencing of the enigmatic yeast Saitoella complicata.</title>
        <authorList>
            <person name="Nishida H."/>
            <person name="Hamamoto M."/>
            <person name="Sugiyama J."/>
        </authorList>
    </citation>
    <scope>NUCLEOTIDE SEQUENCE [LARGE SCALE GENOMIC DNA]</scope>
    <source>
        <strain evidence="2 3">NRRL Y-17804</strain>
    </source>
</reference>
<dbReference type="EMBL" id="BACD03000017">
    <property type="protein sequence ID" value="GAO48808.1"/>
    <property type="molecule type" value="Genomic_DNA"/>
</dbReference>
<dbReference type="GO" id="GO:0008033">
    <property type="term" value="P:tRNA processing"/>
    <property type="evidence" value="ECO:0007669"/>
    <property type="project" value="InterPro"/>
</dbReference>
<feature type="region of interest" description="Disordered" evidence="1">
    <location>
        <begin position="1"/>
        <end position="23"/>
    </location>
</feature>
<dbReference type="RefSeq" id="XP_019024743.1">
    <property type="nucleotide sequence ID" value="XM_019165993.1"/>
</dbReference>
<dbReference type="GO" id="GO:0006364">
    <property type="term" value="P:rRNA processing"/>
    <property type="evidence" value="ECO:0007669"/>
    <property type="project" value="InterPro"/>
</dbReference>